<dbReference type="InterPro" id="IPR036388">
    <property type="entry name" value="WH-like_DNA-bd_sf"/>
</dbReference>
<evidence type="ECO:0000313" key="3">
    <source>
        <dbReference type="Proteomes" id="UP000466345"/>
    </source>
</evidence>
<dbReference type="EMBL" id="WEGJ01000013">
    <property type="protein sequence ID" value="MQY13491.1"/>
    <property type="molecule type" value="Genomic_DNA"/>
</dbReference>
<dbReference type="InterPro" id="IPR010982">
    <property type="entry name" value="Lambda_DNA-bd_dom_sf"/>
</dbReference>
<dbReference type="GO" id="GO:0043531">
    <property type="term" value="F:ADP binding"/>
    <property type="evidence" value="ECO:0007669"/>
    <property type="project" value="InterPro"/>
</dbReference>
<dbReference type="SUPFAM" id="SSF47413">
    <property type="entry name" value="lambda repressor-like DNA-binding domains"/>
    <property type="match status" value="1"/>
</dbReference>
<dbReference type="InterPro" id="IPR019734">
    <property type="entry name" value="TPR_rpt"/>
</dbReference>
<dbReference type="SUPFAM" id="SSF48452">
    <property type="entry name" value="TPR-like"/>
    <property type="match status" value="1"/>
</dbReference>
<dbReference type="GO" id="GO:0003677">
    <property type="term" value="F:DNA binding"/>
    <property type="evidence" value="ECO:0007669"/>
    <property type="project" value="InterPro"/>
</dbReference>
<dbReference type="PANTHER" id="PTHR47691:SF3">
    <property type="entry name" value="HTH-TYPE TRANSCRIPTIONAL REGULATOR RV0890C-RELATED"/>
    <property type="match status" value="1"/>
</dbReference>
<dbReference type="Gene3D" id="1.25.40.10">
    <property type="entry name" value="Tetratricopeptide repeat domain"/>
    <property type="match status" value="1"/>
</dbReference>
<dbReference type="CDD" id="cd00093">
    <property type="entry name" value="HTH_XRE"/>
    <property type="match status" value="1"/>
</dbReference>
<reference evidence="2 3" key="1">
    <citation type="submission" date="2019-10" db="EMBL/GenBank/DDBJ databases">
        <title>Streptomyces smaragdinus sp. nov. and Streptomyces fabii sp. nov., isolated from the gut of fungus growing-termite Macrotermes natalensis.</title>
        <authorList>
            <person name="Schwitalla J."/>
            <person name="Benndorf R."/>
            <person name="Martin K."/>
            <person name="De Beer W."/>
            <person name="Kaster A.-K."/>
            <person name="Vollmers J."/>
            <person name="Poulsen M."/>
            <person name="Beemelmanns C."/>
        </authorList>
    </citation>
    <scope>NUCLEOTIDE SEQUENCE [LARGE SCALE GENOMIC DNA]</scope>
    <source>
        <strain evidence="2 3">RB5</strain>
    </source>
</reference>
<dbReference type="RefSeq" id="WP_153453269.1">
    <property type="nucleotide sequence ID" value="NZ_WEGJ01000013.1"/>
</dbReference>
<comment type="caution">
    <text evidence="2">The sequence shown here is derived from an EMBL/GenBank/DDBJ whole genome shotgun (WGS) entry which is preliminary data.</text>
</comment>
<keyword evidence="3" id="KW-1185">Reference proteome</keyword>
<dbReference type="SUPFAM" id="SSF52540">
    <property type="entry name" value="P-loop containing nucleoside triphosphate hydrolases"/>
    <property type="match status" value="1"/>
</dbReference>
<dbReference type="Pfam" id="PF13424">
    <property type="entry name" value="TPR_12"/>
    <property type="match status" value="1"/>
</dbReference>
<dbReference type="PRINTS" id="PR00364">
    <property type="entry name" value="DISEASERSIST"/>
</dbReference>
<dbReference type="Proteomes" id="UP000466345">
    <property type="component" value="Unassembled WGS sequence"/>
</dbReference>
<dbReference type="PROSITE" id="PS50943">
    <property type="entry name" value="HTH_CROC1"/>
    <property type="match status" value="1"/>
</dbReference>
<dbReference type="Gene3D" id="3.40.50.300">
    <property type="entry name" value="P-loop containing nucleotide triphosphate hydrolases"/>
    <property type="match status" value="1"/>
</dbReference>
<dbReference type="SMART" id="SM00530">
    <property type="entry name" value="HTH_XRE"/>
    <property type="match status" value="1"/>
</dbReference>
<dbReference type="Gene3D" id="1.10.260.40">
    <property type="entry name" value="lambda repressor-like DNA-binding domains"/>
    <property type="match status" value="1"/>
</dbReference>
<evidence type="ECO:0000313" key="2">
    <source>
        <dbReference type="EMBL" id="MQY13491.1"/>
    </source>
</evidence>
<dbReference type="InterPro" id="IPR001387">
    <property type="entry name" value="Cro/C1-type_HTH"/>
</dbReference>
<dbReference type="InterPro" id="IPR011990">
    <property type="entry name" value="TPR-like_helical_dom_sf"/>
</dbReference>
<proteinExistence type="predicted"/>
<protein>
    <submittedName>
        <fullName evidence="2">Regulatory protein AfsR</fullName>
    </submittedName>
</protein>
<dbReference type="InterPro" id="IPR027417">
    <property type="entry name" value="P-loop_NTPase"/>
</dbReference>
<evidence type="ECO:0000259" key="1">
    <source>
        <dbReference type="PROSITE" id="PS50943"/>
    </source>
</evidence>
<accession>A0A7K0CJA8</accession>
<organism evidence="2 3">
    <name type="scientific">Streptomyces smaragdinus</name>
    <dbReference type="NCBI Taxonomy" id="2585196"/>
    <lineage>
        <taxon>Bacteria</taxon>
        <taxon>Bacillati</taxon>
        <taxon>Actinomycetota</taxon>
        <taxon>Actinomycetes</taxon>
        <taxon>Kitasatosporales</taxon>
        <taxon>Streptomycetaceae</taxon>
        <taxon>Streptomyces</taxon>
    </lineage>
</organism>
<dbReference type="SMART" id="SM00028">
    <property type="entry name" value="TPR"/>
    <property type="match status" value="2"/>
</dbReference>
<feature type="domain" description="HTH cro/C1-type" evidence="1">
    <location>
        <begin position="14"/>
        <end position="68"/>
    </location>
</feature>
<dbReference type="Pfam" id="PF13560">
    <property type="entry name" value="HTH_31"/>
    <property type="match status" value="1"/>
</dbReference>
<sequence>MVTAEAPAGVGELLRGLRREAGLTQEDLAEAAGLSVRALRDVERGVVATPQKETVRRLADGLGLVGPVRDGFESAARGRAVAGGVASATRTLPRDIASFTGREDELRWLVDAAAGVAGVVDIHAIDGMAGVGKTALAVHVAHRVADRFPDGQIFLPLHGHTPGQEPVDPEDALASLLLAVGVAAGQVPSGVEARTALWRDRLAGKRMLLILDDAVGSEQVLPLLPGVGAGLVLVTSRRHLSALEDATVVSLDTLPAGEAAALLIRLAGRRDLSPDDPGVAEIIRLCGYLPLAIGMVARQLRHHPAWTVAGRAAELAASVDRLALMALENLSVAAAFDLSYEDLDADQRRLFRRLGLHPGPELDVHAAAALDGTSPAAARRGLEALYDQNLLSEIAPGRYRMHDLIREYARALAGRDDPAADRERALAGLLDYYQHAASRAEALIARRTRSGPGEALVPADDEQALAWVRTERAGLLACLDHAAGTGLDARVVGLTAGVAELLRLDGPWAEAVVRHQAAIDAARRLGDRLGQANALCGLGAVRKLMGEYPAAARALEEALDLYRELGNRLGEANALQELGNLRQQTGEYVTAVQALDEALGIYHDLGRRIPRPAAGGR</sequence>
<dbReference type="PANTHER" id="PTHR47691">
    <property type="entry name" value="REGULATOR-RELATED"/>
    <property type="match status" value="1"/>
</dbReference>
<gene>
    <name evidence="2" type="primary">afsR_9</name>
    <name evidence="2" type="ORF">SRB5_36390</name>
</gene>
<name>A0A7K0CJA8_9ACTN</name>
<dbReference type="Gene3D" id="1.10.10.10">
    <property type="entry name" value="Winged helix-like DNA-binding domain superfamily/Winged helix DNA-binding domain"/>
    <property type="match status" value="1"/>
</dbReference>
<dbReference type="OrthoDB" id="581105at2"/>
<dbReference type="AlphaFoldDB" id="A0A7K0CJA8"/>